<dbReference type="AlphaFoldDB" id="A0A5B7IZJ7"/>
<reference evidence="1 2" key="1">
    <citation type="submission" date="2019-05" db="EMBL/GenBank/DDBJ databases">
        <title>Another draft genome of Portunus trituberculatus and its Hox gene families provides insights of decapod evolution.</title>
        <authorList>
            <person name="Jeong J.-H."/>
            <person name="Song I."/>
            <person name="Kim S."/>
            <person name="Choi T."/>
            <person name="Kim D."/>
            <person name="Ryu S."/>
            <person name="Kim W."/>
        </authorList>
    </citation>
    <scope>NUCLEOTIDE SEQUENCE [LARGE SCALE GENOMIC DNA]</scope>
    <source>
        <tissue evidence="1">Muscle</tissue>
    </source>
</reference>
<dbReference type="Proteomes" id="UP000324222">
    <property type="component" value="Unassembled WGS sequence"/>
</dbReference>
<dbReference type="EMBL" id="VSRR010075222">
    <property type="protein sequence ID" value="MPC87673.1"/>
    <property type="molecule type" value="Genomic_DNA"/>
</dbReference>
<comment type="caution">
    <text evidence="1">The sequence shown here is derived from an EMBL/GenBank/DDBJ whole genome shotgun (WGS) entry which is preliminary data.</text>
</comment>
<gene>
    <name evidence="1" type="ORF">E2C01_082545</name>
</gene>
<proteinExistence type="predicted"/>
<evidence type="ECO:0000313" key="1">
    <source>
        <dbReference type="EMBL" id="MPC87673.1"/>
    </source>
</evidence>
<organism evidence="1 2">
    <name type="scientific">Portunus trituberculatus</name>
    <name type="common">Swimming crab</name>
    <name type="synonym">Neptunus trituberculatus</name>
    <dbReference type="NCBI Taxonomy" id="210409"/>
    <lineage>
        <taxon>Eukaryota</taxon>
        <taxon>Metazoa</taxon>
        <taxon>Ecdysozoa</taxon>
        <taxon>Arthropoda</taxon>
        <taxon>Crustacea</taxon>
        <taxon>Multicrustacea</taxon>
        <taxon>Malacostraca</taxon>
        <taxon>Eumalacostraca</taxon>
        <taxon>Eucarida</taxon>
        <taxon>Decapoda</taxon>
        <taxon>Pleocyemata</taxon>
        <taxon>Brachyura</taxon>
        <taxon>Eubrachyura</taxon>
        <taxon>Portunoidea</taxon>
        <taxon>Portunidae</taxon>
        <taxon>Portuninae</taxon>
        <taxon>Portunus</taxon>
    </lineage>
</organism>
<name>A0A5B7IZJ7_PORTR</name>
<evidence type="ECO:0000313" key="2">
    <source>
        <dbReference type="Proteomes" id="UP000324222"/>
    </source>
</evidence>
<protein>
    <submittedName>
        <fullName evidence="1">Uncharacterized protein</fullName>
    </submittedName>
</protein>
<keyword evidence="2" id="KW-1185">Reference proteome</keyword>
<sequence>MTDPQVHDDHYRHHYDLLGHGETRIAAGQGCGGCGRLFTVTHSHSYGQEFVLVSYSFPPIKPSCLNRKSSRHLTNPEK</sequence>
<accession>A0A5B7IZJ7</accession>